<feature type="compositionally biased region" description="Basic and acidic residues" evidence="4">
    <location>
        <begin position="755"/>
        <end position="768"/>
    </location>
</feature>
<comment type="similarity">
    <text evidence="3">Belongs to the heat shock protein 70 (TC 1.A.33) family. HSP110/SSE subfamily.</text>
</comment>
<dbReference type="GO" id="GO:0005829">
    <property type="term" value="C:cytosol"/>
    <property type="evidence" value="ECO:0007669"/>
    <property type="project" value="TreeGrafter"/>
</dbReference>
<dbReference type="FunFam" id="3.30.420.40:FF:000171">
    <property type="entry name" value="Heat shock 70 kDa protein 4"/>
    <property type="match status" value="2"/>
</dbReference>
<dbReference type="EMBL" id="HBFA01033567">
    <property type="protein sequence ID" value="CAD8684580.1"/>
    <property type="molecule type" value="Transcribed_RNA"/>
</dbReference>
<dbReference type="GO" id="GO:0005634">
    <property type="term" value="C:nucleus"/>
    <property type="evidence" value="ECO:0007669"/>
    <property type="project" value="TreeGrafter"/>
</dbReference>
<dbReference type="InterPro" id="IPR029047">
    <property type="entry name" value="HSP70_peptide-bd_sf"/>
</dbReference>
<dbReference type="InterPro" id="IPR013126">
    <property type="entry name" value="Hsp_70_fam"/>
</dbReference>
<evidence type="ECO:0000313" key="5">
    <source>
        <dbReference type="EMBL" id="CAD8684580.1"/>
    </source>
</evidence>
<evidence type="ECO:0000256" key="1">
    <source>
        <dbReference type="ARBA" id="ARBA00022741"/>
    </source>
</evidence>
<proteinExistence type="inferred from homology"/>
<name>A0A7S0WU64_9CHLO</name>
<keyword evidence="2" id="KW-0067">ATP-binding</keyword>
<dbReference type="Gene3D" id="3.90.640.10">
    <property type="entry name" value="Actin, Chain A, domain 4"/>
    <property type="match status" value="1"/>
</dbReference>
<dbReference type="FunFam" id="3.90.640.10:FF:000004">
    <property type="entry name" value="Heat shock 70 kDa protein 4"/>
    <property type="match status" value="1"/>
</dbReference>
<dbReference type="Gene3D" id="3.30.30.30">
    <property type="match status" value="1"/>
</dbReference>
<dbReference type="PANTHER" id="PTHR45639">
    <property type="entry name" value="HSC70CB, ISOFORM G-RELATED"/>
    <property type="match status" value="1"/>
</dbReference>
<keyword evidence="1" id="KW-0547">Nucleotide-binding</keyword>
<dbReference type="InterPro" id="IPR043129">
    <property type="entry name" value="ATPase_NBD"/>
</dbReference>
<feature type="region of interest" description="Disordered" evidence="4">
    <location>
        <begin position="508"/>
        <end position="545"/>
    </location>
</feature>
<dbReference type="SUPFAM" id="SSF100920">
    <property type="entry name" value="Heat shock protein 70kD (HSP70), peptide-binding domain"/>
    <property type="match status" value="1"/>
</dbReference>
<evidence type="ECO:0000256" key="4">
    <source>
        <dbReference type="SAM" id="MobiDB-lite"/>
    </source>
</evidence>
<dbReference type="Gene3D" id="2.60.34.10">
    <property type="entry name" value="Substrate Binding Domain Of DNAk, Chain A, domain 1"/>
    <property type="match status" value="1"/>
</dbReference>
<organism evidence="5">
    <name type="scientific">Pyramimonas obovata</name>
    <dbReference type="NCBI Taxonomy" id="1411642"/>
    <lineage>
        <taxon>Eukaryota</taxon>
        <taxon>Viridiplantae</taxon>
        <taxon>Chlorophyta</taxon>
        <taxon>Pyramimonadophyceae</taxon>
        <taxon>Pyramimonadales</taxon>
        <taxon>Pyramimonadaceae</taxon>
        <taxon>Pyramimonas</taxon>
        <taxon>Pyramimonas incertae sedis</taxon>
    </lineage>
</organism>
<dbReference type="Gene3D" id="3.30.420.40">
    <property type="match status" value="2"/>
</dbReference>
<dbReference type="Gene3D" id="1.20.1270.10">
    <property type="match status" value="2"/>
</dbReference>
<gene>
    <name evidence="5" type="ORF">POBO1169_LOCUS16886</name>
</gene>
<evidence type="ECO:0000256" key="2">
    <source>
        <dbReference type="ARBA" id="ARBA00022840"/>
    </source>
</evidence>
<dbReference type="InterPro" id="IPR029048">
    <property type="entry name" value="HSP70_C_sf"/>
</dbReference>
<protein>
    <recommendedName>
        <fullName evidence="6">Heat shock protein 70</fullName>
    </recommendedName>
</protein>
<dbReference type="GO" id="GO:0140662">
    <property type="term" value="F:ATP-dependent protein folding chaperone"/>
    <property type="evidence" value="ECO:0007669"/>
    <property type="project" value="InterPro"/>
</dbReference>
<reference evidence="5" key="1">
    <citation type="submission" date="2021-01" db="EMBL/GenBank/DDBJ databases">
        <authorList>
            <person name="Corre E."/>
            <person name="Pelletier E."/>
            <person name="Niang G."/>
            <person name="Scheremetjew M."/>
            <person name="Finn R."/>
            <person name="Kale V."/>
            <person name="Holt S."/>
            <person name="Cochrane G."/>
            <person name="Meng A."/>
            <person name="Brown T."/>
            <person name="Cohen L."/>
        </authorList>
    </citation>
    <scope>NUCLEOTIDE SEQUENCE</scope>
    <source>
        <strain evidence="5">CCMP722</strain>
    </source>
</reference>
<dbReference type="PANTHER" id="PTHR45639:SF4">
    <property type="entry name" value="HSC70CB, ISOFORM G"/>
    <property type="match status" value="1"/>
</dbReference>
<dbReference type="PRINTS" id="PR00301">
    <property type="entry name" value="HEATSHOCK70"/>
</dbReference>
<sequence>MSVAGFDVGSDTSVVGLARRKGIDVVLNAESGRLTPSMVAFSPKQRFLGCLAGHNIATNPVNTVNKIKRILGKKFNDPELQEEIKDALFKVTEGPDGFPLINVNYLGEARTFSTEQIMAMLLGELKGIAEKDQGAKITDCVISCPVFFTDAQRRALLDASQIAGLNALRLIPETTATALSYGIYKTDLPEKDPIHVAFVDIGESSLQCAVVSFKKGQLKVLAHGYDRNFGGRNLDSILVAHFAAEFKEKRKIDIYEKPRSLLRMRVAVEKLKKVLSANAEATISVECLADDYDFSSKMTREKLEEMAAEALGRVKTPLELCLKESGLAQSDLSAVEVVGNASRIPAVIKTIESVFGQEIRRTLNASESVARGCALQGAMLSPAFKVREFEVQDAYPFPLSFTWKKADEAGKPTDEDVTEVIFPKNTTSVPSTKVLTLMRSEGFGMECACAEPELLPPGIPPTISTFQIGPVPKTKDGSVPKLKVTLKLNLHGVAAVDSVQAIEEQIVEKPPAPAKEEEAAEGAEAMDTDKKEDAPKEEPKVEKKKIRTDVPVKATTNGLNATVLQQYVEKEFDMAMTDRVMEETKERKNAVEEYVYNMRNKLCGELADYVAEEAKAAFVTTLEDTENWLYEDGEDETKGVYIAKLEELQKTGEPIVQRAVEEGTRSGAAQVLDTVCGVLLAQCADDKFAHIDEAERAKVVKECTDAKAWLADKMGQQNALPKTAPLVVLTKEIENKKDMIERVCKPVMSKPKPAPPKEEPKPEAKEGEGEPMDADVSKEGDAEFVDAEPEPAPMQADLD</sequence>
<dbReference type="GO" id="GO:0005524">
    <property type="term" value="F:ATP binding"/>
    <property type="evidence" value="ECO:0007669"/>
    <property type="project" value="UniProtKB-KW"/>
</dbReference>
<accession>A0A7S0WU64</accession>
<dbReference type="SUPFAM" id="SSF100934">
    <property type="entry name" value="Heat shock protein 70kD (HSP70), C-terminal subdomain"/>
    <property type="match status" value="2"/>
</dbReference>
<dbReference type="FunFam" id="1.20.1270.10:FF:000002">
    <property type="entry name" value="Heat shock 70 kDa protein 4"/>
    <property type="match status" value="1"/>
</dbReference>
<dbReference type="SUPFAM" id="SSF53067">
    <property type="entry name" value="Actin-like ATPase domain"/>
    <property type="match status" value="2"/>
</dbReference>
<dbReference type="FunFam" id="3.30.30.30:FF:000002">
    <property type="entry name" value="Heat shock 70 kDa protein 4"/>
    <property type="match status" value="1"/>
</dbReference>
<feature type="region of interest" description="Disordered" evidence="4">
    <location>
        <begin position="744"/>
        <end position="799"/>
    </location>
</feature>
<dbReference type="Pfam" id="PF00012">
    <property type="entry name" value="HSP70"/>
    <property type="match status" value="1"/>
</dbReference>
<evidence type="ECO:0000256" key="3">
    <source>
        <dbReference type="ARBA" id="ARBA00061090"/>
    </source>
</evidence>
<dbReference type="AlphaFoldDB" id="A0A7S0WU64"/>
<evidence type="ECO:0008006" key="6">
    <source>
        <dbReference type="Google" id="ProtNLM"/>
    </source>
</evidence>
<feature type="compositionally biased region" description="Basic and acidic residues" evidence="4">
    <location>
        <begin position="527"/>
        <end position="541"/>
    </location>
</feature>